<gene>
    <name evidence="1" type="ORF">E2C01_049898</name>
</gene>
<dbReference type="AlphaFoldDB" id="A0A5B7G6U0"/>
<name>A0A5B7G6U0_PORTR</name>
<dbReference type="Proteomes" id="UP000324222">
    <property type="component" value="Unassembled WGS sequence"/>
</dbReference>
<evidence type="ECO:0000313" key="2">
    <source>
        <dbReference type="Proteomes" id="UP000324222"/>
    </source>
</evidence>
<sequence length="89" mass="10136">MRVISPSQCSSEGHAPPEGLWCGRPLPPVLDAAEVLRQERRKYKPNIRTETRTHKDTNTSVRRSRLFPQVSAKWLAWSGVAWRGVAWLA</sequence>
<comment type="caution">
    <text evidence="1">The sequence shown here is derived from an EMBL/GenBank/DDBJ whole genome shotgun (WGS) entry which is preliminary data.</text>
</comment>
<dbReference type="EMBL" id="VSRR010013570">
    <property type="protein sequence ID" value="MPC55950.1"/>
    <property type="molecule type" value="Genomic_DNA"/>
</dbReference>
<accession>A0A5B7G6U0</accession>
<organism evidence="1 2">
    <name type="scientific">Portunus trituberculatus</name>
    <name type="common">Swimming crab</name>
    <name type="synonym">Neptunus trituberculatus</name>
    <dbReference type="NCBI Taxonomy" id="210409"/>
    <lineage>
        <taxon>Eukaryota</taxon>
        <taxon>Metazoa</taxon>
        <taxon>Ecdysozoa</taxon>
        <taxon>Arthropoda</taxon>
        <taxon>Crustacea</taxon>
        <taxon>Multicrustacea</taxon>
        <taxon>Malacostraca</taxon>
        <taxon>Eumalacostraca</taxon>
        <taxon>Eucarida</taxon>
        <taxon>Decapoda</taxon>
        <taxon>Pleocyemata</taxon>
        <taxon>Brachyura</taxon>
        <taxon>Eubrachyura</taxon>
        <taxon>Portunoidea</taxon>
        <taxon>Portunidae</taxon>
        <taxon>Portuninae</taxon>
        <taxon>Portunus</taxon>
    </lineage>
</organism>
<protein>
    <submittedName>
        <fullName evidence="1">Uncharacterized protein</fullName>
    </submittedName>
</protein>
<reference evidence="1 2" key="1">
    <citation type="submission" date="2019-05" db="EMBL/GenBank/DDBJ databases">
        <title>Another draft genome of Portunus trituberculatus and its Hox gene families provides insights of decapod evolution.</title>
        <authorList>
            <person name="Jeong J.-H."/>
            <person name="Song I."/>
            <person name="Kim S."/>
            <person name="Choi T."/>
            <person name="Kim D."/>
            <person name="Ryu S."/>
            <person name="Kim W."/>
        </authorList>
    </citation>
    <scope>NUCLEOTIDE SEQUENCE [LARGE SCALE GENOMIC DNA]</scope>
    <source>
        <tissue evidence="1">Muscle</tissue>
    </source>
</reference>
<evidence type="ECO:0000313" key="1">
    <source>
        <dbReference type="EMBL" id="MPC55950.1"/>
    </source>
</evidence>
<proteinExistence type="predicted"/>
<keyword evidence="2" id="KW-1185">Reference proteome</keyword>